<evidence type="ECO:0000256" key="22">
    <source>
        <dbReference type="ARBA" id="ARBA00041776"/>
    </source>
</evidence>
<comment type="cofactor">
    <cofactor evidence="2">
        <name>Mn(2+)</name>
        <dbReference type="ChEBI" id="CHEBI:29035"/>
    </cofactor>
</comment>
<keyword evidence="18" id="KW-0346">Stress response</keyword>
<comment type="cofactor">
    <cofactor evidence="3">
        <name>Mg(2+)</name>
        <dbReference type="ChEBI" id="CHEBI:18420"/>
    </cofactor>
</comment>
<dbReference type="KEGG" id="pfla:Pflav_040870"/>
<dbReference type="CDD" id="cd06225">
    <property type="entry name" value="HAMP"/>
    <property type="match status" value="1"/>
</dbReference>
<dbReference type="Pfam" id="PF00512">
    <property type="entry name" value="HisKA"/>
    <property type="match status" value="1"/>
</dbReference>
<keyword evidence="15" id="KW-0904">Protein phosphatase</keyword>
<keyword evidence="19" id="KW-0843">Virulence</keyword>
<evidence type="ECO:0000256" key="19">
    <source>
        <dbReference type="ARBA" id="ARBA00023026"/>
    </source>
</evidence>
<dbReference type="GO" id="GO:0004721">
    <property type="term" value="F:phosphoprotein phosphatase activity"/>
    <property type="evidence" value="ECO:0007669"/>
    <property type="project" value="UniProtKB-KW"/>
</dbReference>
<evidence type="ECO:0000256" key="9">
    <source>
        <dbReference type="ARBA" id="ARBA00022692"/>
    </source>
</evidence>
<evidence type="ECO:0000256" key="16">
    <source>
        <dbReference type="ARBA" id="ARBA00022989"/>
    </source>
</evidence>
<evidence type="ECO:0000259" key="26">
    <source>
        <dbReference type="PROSITE" id="PS50885"/>
    </source>
</evidence>
<dbReference type="InterPro" id="IPR004358">
    <property type="entry name" value="Sig_transdc_His_kin-like_C"/>
</dbReference>
<evidence type="ECO:0000256" key="17">
    <source>
        <dbReference type="ARBA" id="ARBA00023012"/>
    </source>
</evidence>
<dbReference type="InterPro" id="IPR003661">
    <property type="entry name" value="HisK_dim/P_dom"/>
</dbReference>
<feature type="compositionally biased region" description="Basic residues" evidence="23">
    <location>
        <begin position="431"/>
        <end position="441"/>
    </location>
</feature>
<dbReference type="GO" id="GO:0005524">
    <property type="term" value="F:ATP binding"/>
    <property type="evidence" value="ECO:0007669"/>
    <property type="project" value="UniProtKB-KW"/>
</dbReference>
<feature type="domain" description="Histidine kinase" evidence="25">
    <location>
        <begin position="229"/>
        <end position="423"/>
    </location>
</feature>
<organism evidence="27 28">
    <name type="scientific">Phytohabitans flavus</name>
    <dbReference type="NCBI Taxonomy" id="1076124"/>
    <lineage>
        <taxon>Bacteria</taxon>
        <taxon>Bacillati</taxon>
        <taxon>Actinomycetota</taxon>
        <taxon>Actinomycetes</taxon>
        <taxon>Micromonosporales</taxon>
        <taxon>Micromonosporaceae</taxon>
    </lineage>
</organism>
<dbReference type="SUPFAM" id="SSF158472">
    <property type="entry name" value="HAMP domain-like"/>
    <property type="match status" value="1"/>
</dbReference>
<dbReference type="InterPro" id="IPR050980">
    <property type="entry name" value="2C_sensor_his_kinase"/>
</dbReference>
<keyword evidence="6" id="KW-1003">Cell membrane</keyword>
<dbReference type="PANTHER" id="PTHR44936:SF9">
    <property type="entry name" value="SENSOR PROTEIN CREC"/>
    <property type="match status" value="1"/>
</dbReference>
<keyword evidence="9 24" id="KW-0812">Transmembrane</keyword>
<evidence type="ECO:0000256" key="6">
    <source>
        <dbReference type="ARBA" id="ARBA00022475"/>
    </source>
</evidence>
<evidence type="ECO:0000259" key="25">
    <source>
        <dbReference type="PROSITE" id="PS50109"/>
    </source>
</evidence>
<feature type="domain" description="HAMP" evidence="26">
    <location>
        <begin position="169"/>
        <end position="221"/>
    </location>
</feature>
<dbReference type="RefSeq" id="WP_173037395.1">
    <property type="nucleotide sequence ID" value="NZ_AP022870.1"/>
</dbReference>
<dbReference type="SMART" id="SM00388">
    <property type="entry name" value="HisKA"/>
    <property type="match status" value="1"/>
</dbReference>
<evidence type="ECO:0000256" key="23">
    <source>
        <dbReference type="SAM" id="MobiDB-lite"/>
    </source>
</evidence>
<keyword evidence="11 27" id="KW-0418">Kinase</keyword>
<dbReference type="Pfam" id="PF00672">
    <property type="entry name" value="HAMP"/>
    <property type="match status" value="1"/>
</dbReference>
<evidence type="ECO:0000256" key="11">
    <source>
        <dbReference type="ARBA" id="ARBA00022777"/>
    </source>
</evidence>
<dbReference type="Gene3D" id="3.30.565.10">
    <property type="entry name" value="Histidine kinase-like ATPase, C-terminal domain"/>
    <property type="match status" value="1"/>
</dbReference>
<dbReference type="SMART" id="SM00387">
    <property type="entry name" value="HATPase_c"/>
    <property type="match status" value="1"/>
</dbReference>
<feature type="transmembrane region" description="Helical" evidence="24">
    <location>
        <begin position="143"/>
        <end position="164"/>
    </location>
</feature>
<sequence>MRLTLTRLALAITSMVALAFLVPLAILTRQIAHDRAVGDARQQATAIVVALAVDTDTALLEQAVASTAAGSDGRLAVHLPGLEAIGSPRAAAADIDAAARSRRPSIVEYEGGLAYLQPSVLDGGRTAVIEVFVPDEQIHRGVWPAWLALAGLAVVLVGGSTLVADRLGARLVRATRELAAGARRLGGGDLSVRVEPAGPPELSDAARSFNTMADNMRQLIDNERELAADLSHRLRTPLTALRLDAEALPRGAVADRMAQAFDLLDDELEAIITGARLSSGTRASHSTDLVEVLADRLAFWSVLAEDQGRPTTVVGGEEPVPVRLPRGELILAIDALLGNVFAHTPEGTAFLVGVSPEGLVVDDAGPGIADPAAAVRRGVSGSGSTGLGLDIAQRIAQSAGGHLDITQGRLGGARVALRLPRPPVDQGVRGRGARRVAPRTP</sequence>
<keyword evidence="10" id="KW-0547">Nucleotide-binding</keyword>
<comment type="subcellular location">
    <subcellularLocation>
        <location evidence="4">Cell membrane</location>
        <topology evidence="4">Multi-pass membrane protein</topology>
    </subcellularLocation>
</comment>
<gene>
    <name evidence="27" type="ORF">Pflav_040870</name>
</gene>
<keyword evidence="8" id="KW-0808">Transferase</keyword>
<dbReference type="PRINTS" id="PR00344">
    <property type="entry name" value="BCTRLSENSOR"/>
</dbReference>
<dbReference type="Proteomes" id="UP000502508">
    <property type="component" value="Chromosome"/>
</dbReference>
<dbReference type="PANTHER" id="PTHR44936">
    <property type="entry name" value="SENSOR PROTEIN CREC"/>
    <property type="match status" value="1"/>
</dbReference>
<keyword evidence="17" id="KW-0902">Two-component regulatory system</keyword>
<dbReference type="Gene3D" id="1.10.287.130">
    <property type="match status" value="1"/>
</dbReference>
<evidence type="ECO:0000256" key="18">
    <source>
        <dbReference type="ARBA" id="ARBA00023016"/>
    </source>
</evidence>
<dbReference type="Pfam" id="PF02518">
    <property type="entry name" value="HATPase_c"/>
    <property type="match status" value="1"/>
</dbReference>
<feature type="region of interest" description="Disordered" evidence="23">
    <location>
        <begin position="421"/>
        <end position="441"/>
    </location>
</feature>
<evidence type="ECO:0000256" key="4">
    <source>
        <dbReference type="ARBA" id="ARBA00004651"/>
    </source>
</evidence>
<evidence type="ECO:0000256" key="5">
    <source>
        <dbReference type="ARBA" id="ARBA00012438"/>
    </source>
</evidence>
<evidence type="ECO:0000256" key="24">
    <source>
        <dbReference type="SAM" id="Phobius"/>
    </source>
</evidence>
<keyword evidence="28" id="KW-1185">Reference proteome</keyword>
<keyword evidence="12" id="KW-0378">Hydrolase</keyword>
<reference evidence="27 28" key="1">
    <citation type="submission" date="2020-03" db="EMBL/GenBank/DDBJ databases">
        <title>Whole genome shotgun sequence of Phytohabitans flavus NBRC 107702.</title>
        <authorList>
            <person name="Komaki H."/>
            <person name="Tamura T."/>
        </authorList>
    </citation>
    <scope>NUCLEOTIDE SEQUENCE [LARGE SCALE GENOMIC DNA]</scope>
    <source>
        <strain evidence="27 28">NBRC 107702</strain>
    </source>
</reference>
<dbReference type="CDD" id="cd00082">
    <property type="entry name" value="HisKA"/>
    <property type="match status" value="1"/>
</dbReference>
<evidence type="ECO:0000313" key="27">
    <source>
        <dbReference type="EMBL" id="BCB77677.1"/>
    </source>
</evidence>
<dbReference type="SMART" id="SM00304">
    <property type="entry name" value="HAMP"/>
    <property type="match status" value="1"/>
</dbReference>
<dbReference type="PROSITE" id="PS50109">
    <property type="entry name" value="HIS_KIN"/>
    <property type="match status" value="1"/>
</dbReference>
<name>A0A6F8XV63_9ACTN</name>
<protein>
    <recommendedName>
        <fullName evidence="21">Signal transduction histidine-protein kinase/phosphatase MprB</fullName>
        <ecNumber evidence="5">2.7.13.3</ecNumber>
    </recommendedName>
    <alternativeName>
        <fullName evidence="22">Mycobacterial persistence regulator B</fullName>
    </alternativeName>
</protein>
<evidence type="ECO:0000256" key="20">
    <source>
        <dbReference type="ARBA" id="ARBA00023211"/>
    </source>
</evidence>
<dbReference type="InterPro" id="IPR003594">
    <property type="entry name" value="HATPase_dom"/>
</dbReference>
<evidence type="ECO:0000256" key="1">
    <source>
        <dbReference type="ARBA" id="ARBA00000085"/>
    </source>
</evidence>
<keyword evidence="20" id="KW-0464">Manganese</keyword>
<dbReference type="InterPro" id="IPR036097">
    <property type="entry name" value="HisK_dim/P_sf"/>
</dbReference>
<dbReference type="InterPro" id="IPR036890">
    <property type="entry name" value="HATPase_C_sf"/>
</dbReference>
<reference evidence="27 28" key="2">
    <citation type="submission" date="2020-03" db="EMBL/GenBank/DDBJ databases">
        <authorList>
            <person name="Ichikawa N."/>
            <person name="Kimura A."/>
            <person name="Kitahashi Y."/>
            <person name="Uohara A."/>
        </authorList>
    </citation>
    <scope>NUCLEOTIDE SEQUENCE [LARGE SCALE GENOMIC DNA]</scope>
    <source>
        <strain evidence="27 28">NBRC 107702</strain>
    </source>
</reference>
<accession>A0A6F8XV63</accession>
<evidence type="ECO:0000256" key="12">
    <source>
        <dbReference type="ARBA" id="ARBA00022801"/>
    </source>
</evidence>
<dbReference type="InterPro" id="IPR003660">
    <property type="entry name" value="HAMP_dom"/>
</dbReference>
<dbReference type="EMBL" id="AP022870">
    <property type="protein sequence ID" value="BCB77677.1"/>
    <property type="molecule type" value="Genomic_DNA"/>
</dbReference>
<evidence type="ECO:0000256" key="3">
    <source>
        <dbReference type="ARBA" id="ARBA00001946"/>
    </source>
</evidence>
<evidence type="ECO:0000256" key="13">
    <source>
        <dbReference type="ARBA" id="ARBA00022840"/>
    </source>
</evidence>
<keyword evidence="16 24" id="KW-1133">Transmembrane helix</keyword>
<dbReference type="GO" id="GO:0000155">
    <property type="term" value="F:phosphorelay sensor kinase activity"/>
    <property type="evidence" value="ECO:0007669"/>
    <property type="project" value="InterPro"/>
</dbReference>
<keyword evidence="14" id="KW-0460">Magnesium</keyword>
<dbReference type="PROSITE" id="PS50885">
    <property type="entry name" value="HAMP"/>
    <property type="match status" value="1"/>
</dbReference>
<comment type="catalytic activity">
    <reaction evidence="1">
        <text>ATP + protein L-histidine = ADP + protein N-phospho-L-histidine.</text>
        <dbReference type="EC" id="2.7.13.3"/>
    </reaction>
</comment>
<dbReference type="GO" id="GO:0005886">
    <property type="term" value="C:plasma membrane"/>
    <property type="evidence" value="ECO:0007669"/>
    <property type="project" value="UniProtKB-SubCell"/>
</dbReference>
<proteinExistence type="predicted"/>
<dbReference type="SUPFAM" id="SSF47384">
    <property type="entry name" value="Homodimeric domain of signal transducing histidine kinase"/>
    <property type="match status" value="1"/>
</dbReference>
<evidence type="ECO:0000256" key="15">
    <source>
        <dbReference type="ARBA" id="ARBA00022912"/>
    </source>
</evidence>
<evidence type="ECO:0000256" key="21">
    <source>
        <dbReference type="ARBA" id="ARBA00040454"/>
    </source>
</evidence>
<evidence type="ECO:0000256" key="14">
    <source>
        <dbReference type="ARBA" id="ARBA00022842"/>
    </source>
</evidence>
<evidence type="ECO:0000256" key="2">
    <source>
        <dbReference type="ARBA" id="ARBA00001936"/>
    </source>
</evidence>
<dbReference type="AlphaFoldDB" id="A0A6F8XV63"/>
<evidence type="ECO:0000256" key="7">
    <source>
        <dbReference type="ARBA" id="ARBA00022553"/>
    </source>
</evidence>
<dbReference type="EC" id="2.7.13.3" evidence="5"/>
<evidence type="ECO:0000313" key="28">
    <source>
        <dbReference type="Proteomes" id="UP000502508"/>
    </source>
</evidence>
<evidence type="ECO:0000256" key="10">
    <source>
        <dbReference type="ARBA" id="ARBA00022741"/>
    </source>
</evidence>
<keyword evidence="24" id="KW-0472">Membrane</keyword>
<keyword evidence="13" id="KW-0067">ATP-binding</keyword>
<dbReference type="SUPFAM" id="SSF55874">
    <property type="entry name" value="ATPase domain of HSP90 chaperone/DNA topoisomerase II/histidine kinase"/>
    <property type="match status" value="1"/>
</dbReference>
<keyword evidence="7" id="KW-0597">Phosphoprotein</keyword>
<dbReference type="InterPro" id="IPR005467">
    <property type="entry name" value="His_kinase_dom"/>
</dbReference>
<evidence type="ECO:0000256" key="8">
    <source>
        <dbReference type="ARBA" id="ARBA00022679"/>
    </source>
</evidence>